<evidence type="ECO:0000256" key="3">
    <source>
        <dbReference type="ARBA" id="ARBA00022946"/>
    </source>
</evidence>
<evidence type="ECO:0000256" key="1">
    <source>
        <dbReference type="ARBA" id="ARBA00004305"/>
    </source>
</evidence>
<comment type="function">
    <text evidence="6">Plays an essential role in the assembly of succinate dehydrogenase (SDH), an enzyme complex (also referred to as respiratory complex II) that is a component of both the tricarboxylic acid (TCA) cycle and the mitochondrial electron transport chain, and which couples the oxidation of succinate to fumarate with the reduction of ubiquinone (coenzyme Q) to ubiquinol. Promotes maturation of the iron-sulfur protein subunit of the SDH catalytic dimer, protecting it from the deleterious effects of oxidants. May act together with SDHAF1.</text>
</comment>
<comment type="caution">
    <text evidence="7">The sequence shown here is derived from an EMBL/GenBank/DDBJ whole genome shotgun (WGS) entry which is preliminary data.</text>
</comment>
<reference evidence="9" key="2">
    <citation type="submission" date="2017-01" db="EMBL/GenBank/DDBJ databases">
        <authorList>
            <person name="Wang Y."/>
            <person name="White M."/>
            <person name="Kvist S."/>
            <person name="Moncalvo J.-M."/>
        </authorList>
    </citation>
    <scope>NUCLEOTIDE SEQUENCE [LARGE SCALE GENOMIC DNA]</scope>
    <source>
        <strain evidence="9">ID-206-W2</strain>
    </source>
</reference>
<organism evidence="7 9">
    <name type="scientific">Smittium culicis</name>
    <dbReference type="NCBI Taxonomy" id="133412"/>
    <lineage>
        <taxon>Eukaryota</taxon>
        <taxon>Fungi</taxon>
        <taxon>Fungi incertae sedis</taxon>
        <taxon>Zoopagomycota</taxon>
        <taxon>Kickxellomycotina</taxon>
        <taxon>Harpellomycetes</taxon>
        <taxon>Harpellales</taxon>
        <taxon>Legeriomycetaceae</taxon>
        <taxon>Smittium</taxon>
    </lineage>
</organism>
<gene>
    <name evidence="8" type="ORF">AYI69_g4667</name>
    <name evidence="7" type="ORF">AYI69_g9161</name>
</gene>
<dbReference type="GO" id="GO:0034553">
    <property type="term" value="P:mitochondrial respiratory chain complex II assembly"/>
    <property type="evidence" value="ECO:0007669"/>
    <property type="project" value="UniProtKB-UniRule"/>
</dbReference>
<dbReference type="EMBL" id="LSSM01001848">
    <property type="protein sequence ID" value="OMJ24340.1"/>
    <property type="molecule type" value="Genomic_DNA"/>
</dbReference>
<keyword evidence="5 6" id="KW-0143">Chaperone</keyword>
<evidence type="ECO:0000256" key="6">
    <source>
        <dbReference type="RuleBase" id="RU368039"/>
    </source>
</evidence>
<dbReference type="PANTHER" id="PTHR13137">
    <property type="entry name" value="DC11 ACN9 HOMOLOG"/>
    <property type="match status" value="1"/>
</dbReference>
<reference evidence="7" key="1">
    <citation type="submission" date="2017-01" db="EMBL/GenBank/DDBJ databases">
        <authorList>
            <person name="Mah S.A."/>
            <person name="Swanson W.J."/>
            <person name="Moy G.W."/>
            <person name="Vacquier V.D."/>
        </authorList>
    </citation>
    <scope>NUCLEOTIDE SEQUENCE [LARGE SCALE GENOMIC DNA]</scope>
    <source>
        <strain evidence="7">ID-206-W2</strain>
    </source>
</reference>
<dbReference type="GO" id="GO:0005758">
    <property type="term" value="C:mitochondrial intermembrane space"/>
    <property type="evidence" value="ECO:0007669"/>
    <property type="project" value="TreeGrafter"/>
</dbReference>
<keyword evidence="3" id="KW-0809">Transit peptide</keyword>
<evidence type="ECO:0000313" key="8">
    <source>
        <dbReference type="EMBL" id="OMJ24340.1"/>
    </source>
</evidence>
<name>A0A1R1XEG9_9FUNG</name>
<dbReference type="AlphaFoldDB" id="A0A1R1XEG9"/>
<dbReference type="EMBL" id="LSSM01005267">
    <property type="protein sequence ID" value="OMJ13024.1"/>
    <property type="molecule type" value="Genomic_DNA"/>
</dbReference>
<dbReference type="Proteomes" id="UP000187429">
    <property type="component" value="Unassembled WGS sequence"/>
</dbReference>
<evidence type="ECO:0000256" key="4">
    <source>
        <dbReference type="ARBA" id="ARBA00023128"/>
    </source>
</evidence>
<sequence>MNRPLKLYADILRLHRNLPKEFRVIGDAYVKQEFRAHQKVSDSSLLLPFFREWRQYLTVLQQQTSQIENQNVATKIGLDLAPELVDKINDEKAEQIINLKSETATIYNKNS</sequence>
<evidence type="ECO:0000313" key="9">
    <source>
        <dbReference type="Proteomes" id="UP000187429"/>
    </source>
</evidence>
<protein>
    <recommendedName>
        <fullName evidence="6">Succinate dehydrogenase assembly factor 3</fullName>
        <shortName evidence="6">SDH assembly factor 3</shortName>
        <shortName evidence="6">SDHAF3</shortName>
    </recommendedName>
</protein>
<keyword evidence="9" id="KW-1185">Reference proteome</keyword>
<comment type="similarity">
    <text evidence="2 6">Belongs to the complex I LYR family. SDHAF3 subfamily.</text>
</comment>
<evidence type="ECO:0000313" key="7">
    <source>
        <dbReference type="EMBL" id="OMJ13024.1"/>
    </source>
</evidence>
<dbReference type="GO" id="GO:0006105">
    <property type="term" value="P:succinate metabolic process"/>
    <property type="evidence" value="ECO:0007669"/>
    <property type="project" value="TreeGrafter"/>
</dbReference>
<dbReference type="Pfam" id="PF13233">
    <property type="entry name" value="Complex1_LYR_2"/>
    <property type="match status" value="1"/>
</dbReference>
<comment type="subcellular location">
    <subcellularLocation>
        <location evidence="1 6">Mitochondrion matrix</location>
    </subcellularLocation>
</comment>
<dbReference type="CDD" id="cd20270">
    <property type="entry name" value="Complex1_LYR_SDHAF3_LYRM10"/>
    <property type="match status" value="1"/>
</dbReference>
<evidence type="ECO:0000256" key="5">
    <source>
        <dbReference type="ARBA" id="ARBA00023186"/>
    </source>
</evidence>
<accession>A0A1R1XEG9</accession>
<dbReference type="PANTHER" id="PTHR13137:SF6">
    <property type="entry name" value="SUCCINATE DEHYDROGENASE ASSEMBLY FACTOR 3, MITOCHONDRIAL"/>
    <property type="match status" value="1"/>
</dbReference>
<dbReference type="OrthoDB" id="278329at2759"/>
<dbReference type="InterPro" id="IPR008381">
    <property type="entry name" value="SDHAF3/Sdh7"/>
</dbReference>
<proteinExistence type="inferred from homology"/>
<keyword evidence="4 6" id="KW-0496">Mitochondrion</keyword>
<dbReference type="GO" id="GO:0005759">
    <property type="term" value="C:mitochondrial matrix"/>
    <property type="evidence" value="ECO:0007669"/>
    <property type="project" value="UniProtKB-SubCell"/>
</dbReference>
<evidence type="ECO:0000256" key="2">
    <source>
        <dbReference type="ARBA" id="ARBA00006020"/>
    </source>
</evidence>
<comment type="subunit">
    <text evidence="6">Interacts with the iron-sulfur protein subunit within the SDH catalytic dimer.</text>
</comment>